<protein>
    <submittedName>
        <fullName evidence="1">Uncharacterized protein</fullName>
    </submittedName>
</protein>
<accession>A0ABD2MCV8</accession>
<organism evidence="1 2">
    <name type="scientific">Heterodera trifolii</name>
    <dbReference type="NCBI Taxonomy" id="157864"/>
    <lineage>
        <taxon>Eukaryota</taxon>
        <taxon>Metazoa</taxon>
        <taxon>Ecdysozoa</taxon>
        <taxon>Nematoda</taxon>
        <taxon>Chromadorea</taxon>
        <taxon>Rhabditida</taxon>
        <taxon>Tylenchina</taxon>
        <taxon>Tylenchomorpha</taxon>
        <taxon>Tylenchoidea</taxon>
        <taxon>Heteroderidae</taxon>
        <taxon>Heteroderinae</taxon>
        <taxon>Heterodera</taxon>
    </lineage>
</organism>
<evidence type="ECO:0000313" key="2">
    <source>
        <dbReference type="Proteomes" id="UP001620626"/>
    </source>
</evidence>
<gene>
    <name evidence="1" type="ORF">niasHT_000962</name>
</gene>
<name>A0ABD2MCV8_9BILA</name>
<reference evidence="1 2" key="1">
    <citation type="submission" date="2024-10" db="EMBL/GenBank/DDBJ databases">
        <authorList>
            <person name="Kim D."/>
        </authorList>
    </citation>
    <scope>NUCLEOTIDE SEQUENCE [LARGE SCALE GENOMIC DNA]</scope>
    <source>
        <strain evidence="1">BH-2024</strain>
    </source>
</reference>
<comment type="caution">
    <text evidence="1">The sequence shown here is derived from an EMBL/GenBank/DDBJ whole genome shotgun (WGS) entry which is preliminary data.</text>
</comment>
<dbReference type="EMBL" id="JBICBT010000033">
    <property type="protein sequence ID" value="KAL3125372.1"/>
    <property type="molecule type" value="Genomic_DNA"/>
</dbReference>
<sequence>MRFSAPRQVLKYFYKRTNAFWDKSMLHKERVAYGKTRLKLYGALVLSMWYMYEFATPPPDVRFDIRWFFSSSFANYVQTKGAGGLDIADETMYKQFSFSKGRLLETALATPEGQAMGLSERIHS</sequence>
<proteinExistence type="predicted"/>
<dbReference type="AlphaFoldDB" id="A0ABD2MCV8"/>
<dbReference type="Proteomes" id="UP001620626">
    <property type="component" value="Unassembled WGS sequence"/>
</dbReference>
<keyword evidence="2" id="KW-1185">Reference proteome</keyword>
<evidence type="ECO:0000313" key="1">
    <source>
        <dbReference type="EMBL" id="KAL3125372.1"/>
    </source>
</evidence>